<name>A0A6A5YRZ6_9PLEO</name>
<feature type="region of interest" description="Disordered" evidence="1">
    <location>
        <begin position="1"/>
        <end position="20"/>
    </location>
</feature>
<dbReference type="EMBL" id="ML977345">
    <property type="protein sequence ID" value="KAF2108858.1"/>
    <property type="molecule type" value="Genomic_DNA"/>
</dbReference>
<reference evidence="2" key="1">
    <citation type="journal article" date="2020" name="Stud. Mycol.">
        <title>101 Dothideomycetes genomes: a test case for predicting lifestyles and emergence of pathogens.</title>
        <authorList>
            <person name="Haridas S."/>
            <person name="Albert R."/>
            <person name="Binder M."/>
            <person name="Bloem J."/>
            <person name="Labutti K."/>
            <person name="Salamov A."/>
            <person name="Andreopoulos B."/>
            <person name="Baker S."/>
            <person name="Barry K."/>
            <person name="Bills G."/>
            <person name="Bluhm B."/>
            <person name="Cannon C."/>
            <person name="Castanera R."/>
            <person name="Culley D."/>
            <person name="Daum C."/>
            <person name="Ezra D."/>
            <person name="Gonzalez J."/>
            <person name="Henrissat B."/>
            <person name="Kuo A."/>
            <person name="Liang C."/>
            <person name="Lipzen A."/>
            <person name="Lutzoni F."/>
            <person name="Magnuson J."/>
            <person name="Mondo S."/>
            <person name="Nolan M."/>
            <person name="Ohm R."/>
            <person name="Pangilinan J."/>
            <person name="Park H.-J."/>
            <person name="Ramirez L."/>
            <person name="Alfaro M."/>
            <person name="Sun H."/>
            <person name="Tritt A."/>
            <person name="Yoshinaga Y."/>
            <person name="Zwiers L.-H."/>
            <person name="Turgeon B."/>
            <person name="Goodwin S."/>
            <person name="Spatafora J."/>
            <person name="Crous P."/>
            <person name="Grigoriev I."/>
        </authorList>
    </citation>
    <scope>NUCLEOTIDE SEQUENCE</scope>
    <source>
        <strain evidence="2">CBS 627.86</strain>
    </source>
</reference>
<accession>A0A6A5YRZ6</accession>
<keyword evidence="3" id="KW-1185">Reference proteome</keyword>
<proteinExistence type="predicted"/>
<organism evidence="2 3">
    <name type="scientific">Lophiotrema nucula</name>
    <dbReference type="NCBI Taxonomy" id="690887"/>
    <lineage>
        <taxon>Eukaryota</taxon>
        <taxon>Fungi</taxon>
        <taxon>Dikarya</taxon>
        <taxon>Ascomycota</taxon>
        <taxon>Pezizomycotina</taxon>
        <taxon>Dothideomycetes</taxon>
        <taxon>Pleosporomycetidae</taxon>
        <taxon>Pleosporales</taxon>
        <taxon>Lophiotremataceae</taxon>
        <taxon>Lophiotrema</taxon>
    </lineage>
</organism>
<evidence type="ECO:0000256" key="1">
    <source>
        <dbReference type="SAM" id="MobiDB-lite"/>
    </source>
</evidence>
<dbReference type="Proteomes" id="UP000799770">
    <property type="component" value="Unassembled WGS sequence"/>
</dbReference>
<protein>
    <submittedName>
        <fullName evidence="2">Uncharacterized protein</fullName>
    </submittedName>
</protein>
<feature type="region of interest" description="Disordered" evidence="1">
    <location>
        <begin position="174"/>
        <end position="260"/>
    </location>
</feature>
<sequence length="287" mass="31286">MNSNGSKITRPPPFDRSAYARSASVQAITRDMRNQRQRFDSFTYPANFDEVPDSMIIVTSLTDASFEIDPTDVLVHMAAENSKLVKVGDVILALVRSGISDAEARSIGIDDRKPKDIFDCGNIEEIAGSLQGHTILPMNEYLGSSIIQPDSCVEGISVVAWERLNKGKEFYKKVGETDPSIPKRSAADLHSDSDSGSSLRFVGKRAKCSPYQQKGDTAAEEEAGKSSEAELESMVETSSIGQVENEDEHNGALDGAEADESSSAITALFPIFDPKDFSLYEDPEIDF</sequence>
<gene>
    <name evidence="2" type="ORF">BDV96DRAFT_605294</name>
</gene>
<evidence type="ECO:0000313" key="2">
    <source>
        <dbReference type="EMBL" id="KAF2108858.1"/>
    </source>
</evidence>
<dbReference type="AlphaFoldDB" id="A0A6A5YRZ6"/>
<evidence type="ECO:0000313" key="3">
    <source>
        <dbReference type="Proteomes" id="UP000799770"/>
    </source>
</evidence>